<evidence type="ECO:0008006" key="3">
    <source>
        <dbReference type="Google" id="ProtNLM"/>
    </source>
</evidence>
<name>A0A8W8JPY1_MAGGI</name>
<reference evidence="1" key="1">
    <citation type="submission" date="2022-08" db="UniProtKB">
        <authorList>
            <consortium name="EnsemblMetazoa"/>
        </authorList>
    </citation>
    <scope>IDENTIFICATION</scope>
    <source>
        <strain evidence="1">05x7-T-G4-1.051#20</strain>
    </source>
</reference>
<dbReference type="AlphaFoldDB" id="A0A8W8JPY1"/>
<keyword evidence="2" id="KW-1185">Reference proteome</keyword>
<dbReference type="EnsemblMetazoa" id="G20417.1">
    <property type="protein sequence ID" value="G20417.1:cds"/>
    <property type="gene ID" value="G20417"/>
</dbReference>
<proteinExistence type="predicted"/>
<evidence type="ECO:0000313" key="2">
    <source>
        <dbReference type="Proteomes" id="UP000005408"/>
    </source>
</evidence>
<dbReference type="Gene3D" id="2.10.25.10">
    <property type="entry name" value="Laminin"/>
    <property type="match status" value="1"/>
</dbReference>
<evidence type="ECO:0000313" key="1">
    <source>
        <dbReference type="EnsemblMetazoa" id="G20417.1:cds"/>
    </source>
</evidence>
<dbReference type="Proteomes" id="UP000005408">
    <property type="component" value="Unassembled WGS sequence"/>
</dbReference>
<organism evidence="1 2">
    <name type="scientific">Magallana gigas</name>
    <name type="common">Pacific oyster</name>
    <name type="synonym">Crassostrea gigas</name>
    <dbReference type="NCBI Taxonomy" id="29159"/>
    <lineage>
        <taxon>Eukaryota</taxon>
        <taxon>Metazoa</taxon>
        <taxon>Spiralia</taxon>
        <taxon>Lophotrochozoa</taxon>
        <taxon>Mollusca</taxon>
        <taxon>Bivalvia</taxon>
        <taxon>Autobranchia</taxon>
        <taxon>Pteriomorphia</taxon>
        <taxon>Ostreida</taxon>
        <taxon>Ostreoidea</taxon>
        <taxon>Ostreidae</taxon>
        <taxon>Magallana</taxon>
    </lineage>
</organism>
<accession>A0A8W8JPY1</accession>
<protein>
    <recommendedName>
        <fullName evidence="3">EGF-like domain-containing protein</fullName>
    </recommendedName>
</protein>
<sequence length="260" mass="29046">MIIQDTRSFKAPAVPAFLTQLNKTQCQDNNNVGGLLRCGQTKVFVKRECVCTFHNVIEATRYHSYSSCPSGEESDMVTQLKCEDCKRYSLNNAGPCTNGGKPTCKGDEVAHEITYECPPNYRGPFCEEKVEKVVRICDKISNVSIEGLKNCDITWNDCVTYSRNKYAYKCNKTKLLLERQGLPLCNDTENTTVNPTTVFKIPTDRDAAKMGQSDAHNSAVGINVSLHLVGLISLTLQRYSREQHRKGRMTGSCLIDLLLS</sequence>